<sequence length="46" mass="5033">MSSLEKFTHQIKVALSPDGGSIGKYFTVGDFEIKEEQIKGGKEKSS</sequence>
<evidence type="ECO:0000313" key="2">
    <source>
        <dbReference type="Proteomes" id="UP001163603"/>
    </source>
</evidence>
<reference evidence="2" key="1">
    <citation type="journal article" date="2023" name="G3 (Bethesda)">
        <title>Genome assembly and association tests identify interacting loci associated with vigor, precocity, and sex in interspecific pistachio rootstocks.</title>
        <authorList>
            <person name="Palmer W."/>
            <person name="Jacygrad E."/>
            <person name="Sagayaradj S."/>
            <person name="Cavanaugh K."/>
            <person name="Han R."/>
            <person name="Bertier L."/>
            <person name="Beede B."/>
            <person name="Kafkas S."/>
            <person name="Golino D."/>
            <person name="Preece J."/>
            <person name="Michelmore R."/>
        </authorList>
    </citation>
    <scope>NUCLEOTIDE SEQUENCE [LARGE SCALE GENOMIC DNA]</scope>
</reference>
<keyword evidence="2" id="KW-1185">Reference proteome</keyword>
<protein>
    <submittedName>
        <fullName evidence="1">Uncharacterized protein</fullName>
    </submittedName>
</protein>
<dbReference type="Proteomes" id="UP001163603">
    <property type="component" value="Chromosome 7"/>
</dbReference>
<evidence type="ECO:0000313" key="1">
    <source>
        <dbReference type="EMBL" id="KAJ0034963.1"/>
    </source>
</evidence>
<comment type="caution">
    <text evidence="1">The sequence shown here is derived from an EMBL/GenBank/DDBJ whole genome shotgun (WGS) entry which is preliminary data.</text>
</comment>
<dbReference type="EMBL" id="CM047742">
    <property type="protein sequence ID" value="KAJ0034963.1"/>
    <property type="molecule type" value="Genomic_DNA"/>
</dbReference>
<gene>
    <name evidence="1" type="ORF">Pint_24425</name>
</gene>
<accession>A0ACC0YDH5</accession>
<name>A0ACC0YDH5_9ROSI</name>
<proteinExistence type="predicted"/>
<organism evidence="1 2">
    <name type="scientific">Pistacia integerrima</name>
    <dbReference type="NCBI Taxonomy" id="434235"/>
    <lineage>
        <taxon>Eukaryota</taxon>
        <taxon>Viridiplantae</taxon>
        <taxon>Streptophyta</taxon>
        <taxon>Embryophyta</taxon>
        <taxon>Tracheophyta</taxon>
        <taxon>Spermatophyta</taxon>
        <taxon>Magnoliopsida</taxon>
        <taxon>eudicotyledons</taxon>
        <taxon>Gunneridae</taxon>
        <taxon>Pentapetalae</taxon>
        <taxon>rosids</taxon>
        <taxon>malvids</taxon>
        <taxon>Sapindales</taxon>
        <taxon>Anacardiaceae</taxon>
        <taxon>Pistacia</taxon>
    </lineage>
</organism>